<dbReference type="VEuPathDB" id="FungiDB:JI435_411740"/>
<keyword evidence="1" id="KW-0472">Membrane</keyword>
<dbReference type="EMBL" id="CP069030">
    <property type="protein sequence ID" value="QRC98217.1"/>
    <property type="molecule type" value="Genomic_DNA"/>
</dbReference>
<protein>
    <submittedName>
        <fullName evidence="2">Uncharacterized protein</fullName>
    </submittedName>
</protein>
<name>A0A7U2I3P7_PHANO</name>
<sequence>MEEAHSIIMSLMLTISLASYCRFLILFPALSPDVRYARPTMNFASVTRSRLW</sequence>
<evidence type="ECO:0000313" key="2">
    <source>
        <dbReference type="EMBL" id="QRC98217.1"/>
    </source>
</evidence>
<keyword evidence="1" id="KW-0812">Transmembrane</keyword>
<gene>
    <name evidence="2" type="ORF">JI435_411740</name>
</gene>
<evidence type="ECO:0000256" key="1">
    <source>
        <dbReference type="SAM" id="Phobius"/>
    </source>
</evidence>
<dbReference type="AlphaFoldDB" id="A0A7U2I3P7"/>
<feature type="transmembrane region" description="Helical" evidence="1">
    <location>
        <begin position="6"/>
        <end position="30"/>
    </location>
</feature>
<keyword evidence="1" id="KW-1133">Transmembrane helix</keyword>
<keyword evidence="3" id="KW-1185">Reference proteome</keyword>
<organism evidence="2 3">
    <name type="scientific">Phaeosphaeria nodorum (strain SN15 / ATCC MYA-4574 / FGSC 10173)</name>
    <name type="common">Glume blotch fungus</name>
    <name type="synonym">Parastagonospora nodorum</name>
    <dbReference type="NCBI Taxonomy" id="321614"/>
    <lineage>
        <taxon>Eukaryota</taxon>
        <taxon>Fungi</taxon>
        <taxon>Dikarya</taxon>
        <taxon>Ascomycota</taxon>
        <taxon>Pezizomycotina</taxon>
        <taxon>Dothideomycetes</taxon>
        <taxon>Pleosporomycetidae</taxon>
        <taxon>Pleosporales</taxon>
        <taxon>Pleosporineae</taxon>
        <taxon>Phaeosphaeriaceae</taxon>
        <taxon>Parastagonospora</taxon>
    </lineage>
</organism>
<evidence type="ECO:0000313" key="3">
    <source>
        <dbReference type="Proteomes" id="UP000663193"/>
    </source>
</evidence>
<accession>A0A7U2I3P7</accession>
<reference evidence="3" key="1">
    <citation type="journal article" date="2021" name="BMC Genomics">
        <title>Chromosome-level genome assembly and manually-curated proteome of model necrotroph Parastagonospora nodorum Sn15 reveals a genome-wide trove of candidate effector homologs, and redundancy of virulence-related functions within an accessory chromosome.</title>
        <authorList>
            <person name="Bertazzoni S."/>
            <person name="Jones D.A.B."/>
            <person name="Phan H.T."/>
            <person name="Tan K.-C."/>
            <person name="Hane J.K."/>
        </authorList>
    </citation>
    <scope>NUCLEOTIDE SEQUENCE [LARGE SCALE GENOMIC DNA]</scope>
    <source>
        <strain evidence="3">SN15 / ATCC MYA-4574 / FGSC 10173)</strain>
    </source>
</reference>
<dbReference type="Proteomes" id="UP000663193">
    <property type="component" value="Chromosome 8"/>
</dbReference>
<proteinExistence type="predicted"/>